<dbReference type="Pfam" id="PF01546">
    <property type="entry name" value="Peptidase_M20"/>
    <property type="match status" value="1"/>
</dbReference>
<reference evidence="5" key="1">
    <citation type="submission" date="2022-10" db="EMBL/GenBank/DDBJ databases">
        <title>Hoeflea sp. J2-29, isolated from marine algae.</title>
        <authorList>
            <person name="Kristyanto S."/>
            <person name="Kim J.M."/>
            <person name="Jeon C.O."/>
        </authorList>
    </citation>
    <scope>NUCLEOTIDE SEQUENCE</scope>
    <source>
        <strain evidence="5">J2-29</strain>
    </source>
</reference>
<evidence type="ECO:0000313" key="6">
    <source>
        <dbReference type="Proteomes" id="UP001081283"/>
    </source>
</evidence>
<dbReference type="SUPFAM" id="SSF53187">
    <property type="entry name" value="Zn-dependent exopeptidases"/>
    <property type="match status" value="1"/>
</dbReference>
<dbReference type="Pfam" id="PF07687">
    <property type="entry name" value="M20_dimer"/>
    <property type="match status" value="1"/>
</dbReference>
<dbReference type="RefSeq" id="WP_267614618.1">
    <property type="nucleotide sequence ID" value="NZ_JAOVZQ010000001.1"/>
</dbReference>
<dbReference type="Proteomes" id="UP001081283">
    <property type="component" value="Unassembled WGS sequence"/>
</dbReference>
<gene>
    <name evidence="5" type="ORF">OEG82_22660</name>
</gene>
<evidence type="ECO:0000256" key="3">
    <source>
        <dbReference type="ARBA" id="ARBA00022801"/>
    </source>
</evidence>
<dbReference type="EMBL" id="JAOVZQ010000001">
    <property type="protein sequence ID" value="MCY0096792.1"/>
    <property type="molecule type" value="Genomic_DNA"/>
</dbReference>
<sequence length="474" mass="50748">MTDTETDPVLSHALARQPELIETLKALVACPSVGADPAMAQGMENARRIIETRLVGMGFQHRRRLSPADGSGQPAIYAERLDAPGKPTILVYAHYDVQPSDPLDKWQTPPFEAVERDGRLYGRGISDDKAPMLIALDTLAAFVAVEGQLPVNVKLLIEGEEETGSPSLPGILETHRDLLAADAVLSADGARWRPDLVTLNVGSRGNAGFEIRVQTAGQDLHSGRYGGIVANPLHVLSTLIASLHDAQGHVAAAGFYDGVAEPTEAERDEIAAIPYDEQAAFAAISAQPSGETGYSTLERLWMRPTVDVNGMWGGYTGAGSKTVIPSEAFAKLTMRLVPGQDPQAAKQAVVDHLRSQLPPCATLEIHGERGQAGAYAVPAGHPLLGAAMNALQQTTGQQPLKVRIGASLPLTEIVSRVLGLDTVMFSFALSDENFHAPNEFFRLSSIPDGLAAWVEIMRQIADIAPADFGPYRRR</sequence>
<proteinExistence type="predicted"/>
<dbReference type="Gene3D" id="3.30.70.360">
    <property type="match status" value="1"/>
</dbReference>
<evidence type="ECO:0000256" key="1">
    <source>
        <dbReference type="ARBA" id="ARBA00022670"/>
    </source>
</evidence>
<dbReference type="InterPro" id="IPR011650">
    <property type="entry name" value="Peptidase_M20_dimer"/>
</dbReference>
<dbReference type="Gene3D" id="3.40.630.10">
    <property type="entry name" value="Zn peptidases"/>
    <property type="match status" value="1"/>
</dbReference>
<keyword evidence="1" id="KW-0645">Protease</keyword>
<dbReference type="InterPro" id="IPR051458">
    <property type="entry name" value="Cyt/Met_Dipeptidase"/>
</dbReference>
<feature type="domain" description="Peptidase M20 dimerisation" evidence="4">
    <location>
        <begin position="201"/>
        <end position="358"/>
    </location>
</feature>
<evidence type="ECO:0000259" key="4">
    <source>
        <dbReference type="Pfam" id="PF07687"/>
    </source>
</evidence>
<evidence type="ECO:0000256" key="2">
    <source>
        <dbReference type="ARBA" id="ARBA00022723"/>
    </source>
</evidence>
<name>A0ABT3YLT7_9HYPH</name>
<keyword evidence="6" id="KW-1185">Reference proteome</keyword>
<dbReference type="NCBIfam" id="NF005914">
    <property type="entry name" value="PRK07907.1"/>
    <property type="match status" value="1"/>
</dbReference>
<protein>
    <submittedName>
        <fullName evidence="5">M20/M25/M40 family metallo-hydrolase</fullName>
    </submittedName>
</protein>
<evidence type="ECO:0000313" key="5">
    <source>
        <dbReference type="EMBL" id="MCY0096792.1"/>
    </source>
</evidence>
<dbReference type="NCBIfam" id="NF006579">
    <property type="entry name" value="PRK09104.1"/>
    <property type="match status" value="1"/>
</dbReference>
<keyword evidence="2" id="KW-0479">Metal-binding</keyword>
<comment type="caution">
    <text evidence="5">The sequence shown here is derived from an EMBL/GenBank/DDBJ whole genome shotgun (WGS) entry which is preliminary data.</text>
</comment>
<organism evidence="5 6">
    <name type="scientific">Hoeflea ulvae</name>
    <dbReference type="NCBI Taxonomy" id="2983764"/>
    <lineage>
        <taxon>Bacteria</taxon>
        <taxon>Pseudomonadati</taxon>
        <taxon>Pseudomonadota</taxon>
        <taxon>Alphaproteobacteria</taxon>
        <taxon>Hyphomicrobiales</taxon>
        <taxon>Rhizobiaceae</taxon>
        <taxon>Hoeflea</taxon>
    </lineage>
</organism>
<accession>A0ABT3YLT7</accession>
<keyword evidence="3" id="KW-0378">Hydrolase</keyword>
<dbReference type="PANTHER" id="PTHR43270">
    <property type="entry name" value="BETA-ALA-HIS DIPEPTIDASE"/>
    <property type="match status" value="1"/>
</dbReference>
<dbReference type="PANTHER" id="PTHR43270:SF12">
    <property type="entry name" value="SUCCINYL-DIAMINOPIMELATE DESUCCINYLASE"/>
    <property type="match status" value="1"/>
</dbReference>
<dbReference type="InterPro" id="IPR002933">
    <property type="entry name" value="Peptidase_M20"/>
</dbReference>